<gene>
    <name evidence="1" type="ORF">GCM10023210_21300</name>
</gene>
<dbReference type="EMBL" id="BAABHX010000003">
    <property type="protein sequence ID" value="GAA5092427.1"/>
    <property type="molecule type" value="Genomic_DNA"/>
</dbReference>
<name>A0ABP9M7G1_9FLAO</name>
<protein>
    <submittedName>
        <fullName evidence="1">Uncharacterized protein</fullName>
    </submittedName>
</protein>
<reference evidence="2" key="1">
    <citation type="journal article" date="2019" name="Int. J. Syst. Evol. Microbiol.">
        <title>The Global Catalogue of Microorganisms (GCM) 10K type strain sequencing project: providing services to taxonomists for standard genome sequencing and annotation.</title>
        <authorList>
            <consortium name="The Broad Institute Genomics Platform"/>
            <consortium name="The Broad Institute Genome Sequencing Center for Infectious Disease"/>
            <person name="Wu L."/>
            <person name="Ma J."/>
        </authorList>
    </citation>
    <scope>NUCLEOTIDE SEQUENCE [LARGE SCALE GENOMIC DNA]</scope>
    <source>
        <strain evidence="2">JCM 18019</strain>
    </source>
</reference>
<proteinExistence type="predicted"/>
<comment type="caution">
    <text evidence="1">The sequence shown here is derived from an EMBL/GenBank/DDBJ whole genome shotgun (WGS) entry which is preliminary data.</text>
</comment>
<dbReference type="Proteomes" id="UP001500353">
    <property type="component" value="Unassembled WGS sequence"/>
</dbReference>
<evidence type="ECO:0000313" key="2">
    <source>
        <dbReference type="Proteomes" id="UP001500353"/>
    </source>
</evidence>
<accession>A0ABP9M7G1</accession>
<keyword evidence="2" id="KW-1185">Reference proteome</keyword>
<dbReference type="RefSeq" id="WP_345203473.1">
    <property type="nucleotide sequence ID" value="NZ_BAABHX010000003.1"/>
</dbReference>
<evidence type="ECO:0000313" key="1">
    <source>
        <dbReference type="EMBL" id="GAA5092427.1"/>
    </source>
</evidence>
<sequence>MKKNLLLLFCFIFATFFSQNRKQPVDLKIKGDYTHLTTKTNFPELWSGFQREAVISYDIKNSHIGVSYVQETSKKNKTVLTIYLYPKKYIDNQILRDEFYSYGYALNQNSNSNVDVKPSFGNLSDDNLKISYIYSVFNNAMGKPDFFKGVKYVDKNSLLSIYECGGWTFKTRVSSDDMTKDQLKELKNKVENYFGILNVASVKNLPINKVPDIILSASVKRDSMMIHAVSEAAQAKIVYLSQHLEKKEVLTGFHDMKIDSEIYSDEKMIDYYKRHEKDWKINPDTKKYFDEIMRIAENGRLKDHIYEKYHGLIDYPEGESRKEDYVQFKIDKNISEDTNEIFYKIFYKLE</sequence>
<organism evidence="1 2">
    <name type="scientific">Chryseobacterium ginsengisoli</name>
    <dbReference type="NCBI Taxonomy" id="363853"/>
    <lineage>
        <taxon>Bacteria</taxon>
        <taxon>Pseudomonadati</taxon>
        <taxon>Bacteroidota</taxon>
        <taxon>Flavobacteriia</taxon>
        <taxon>Flavobacteriales</taxon>
        <taxon>Weeksellaceae</taxon>
        <taxon>Chryseobacterium group</taxon>
        <taxon>Chryseobacterium</taxon>
    </lineage>
</organism>